<dbReference type="InterPro" id="IPR011008">
    <property type="entry name" value="Dimeric_a/b-barrel"/>
</dbReference>
<organism evidence="1 2">
    <name type="scientific">Jeotgalibacillus campisalis</name>
    <dbReference type="NCBI Taxonomy" id="220754"/>
    <lineage>
        <taxon>Bacteria</taxon>
        <taxon>Bacillati</taxon>
        <taxon>Bacillota</taxon>
        <taxon>Bacilli</taxon>
        <taxon>Bacillales</taxon>
        <taxon>Caryophanaceae</taxon>
        <taxon>Jeotgalibacillus</taxon>
    </lineage>
</organism>
<evidence type="ECO:0000313" key="1">
    <source>
        <dbReference type="EMBL" id="KIL51082.1"/>
    </source>
</evidence>
<keyword evidence="2" id="KW-1185">Reference proteome</keyword>
<dbReference type="OrthoDB" id="7566033at2"/>
<evidence type="ECO:0000313" key="2">
    <source>
        <dbReference type="Proteomes" id="UP000031972"/>
    </source>
</evidence>
<dbReference type="Pfam" id="PF13826">
    <property type="entry name" value="Monooxy_af470-like"/>
    <property type="match status" value="1"/>
</dbReference>
<sequence>MGPKVFPGRFTVENEGDFTVFLIGMRINKLSAIHKWLPVVLAMPPMIQELYTNKNIGCLGMENFANFRTVLMVQYWRSEEDLMSYAKSGRHLKAWANFNKKVGNNHAVGIYHETYNVTKENFEVFYGNMPRFGLGKAMNHTPVTADTHTAKDRLRKQRM</sequence>
<comment type="caution">
    <text evidence="1">The sequence shown here is derived from an EMBL/GenBank/DDBJ whole genome shotgun (WGS) entry which is preliminary data.</text>
</comment>
<dbReference type="AlphaFoldDB" id="A0A0C2VQA8"/>
<name>A0A0C2VQA8_9BACL</name>
<dbReference type="RefSeq" id="WP_041055454.1">
    <property type="nucleotide sequence ID" value="NZ_JXRR01000008.1"/>
</dbReference>
<accession>A0A0C2VQA8</accession>
<dbReference type="Proteomes" id="UP000031972">
    <property type="component" value="Unassembled WGS sequence"/>
</dbReference>
<proteinExistence type="predicted"/>
<dbReference type="SUPFAM" id="SSF54909">
    <property type="entry name" value="Dimeric alpha+beta barrel"/>
    <property type="match status" value="1"/>
</dbReference>
<dbReference type="InterPro" id="IPR025444">
    <property type="entry name" value="Monooxy_af470"/>
</dbReference>
<protein>
    <submittedName>
        <fullName evidence="1">Transcriptional regulator</fullName>
    </submittedName>
</protein>
<dbReference type="PATRIC" id="fig|220754.4.peg.981"/>
<reference evidence="1 2" key="1">
    <citation type="submission" date="2015-01" db="EMBL/GenBank/DDBJ databases">
        <title>Jeotgalibacillus campisalis genome sequencing.</title>
        <authorList>
            <person name="Goh K.M."/>
            <person name="Chan K.-G."/>
            <person name="Yaakop A.S."/>
            <person name="Ee R."/>
            <person name="Gan H.M."/>
            <person name="Chan C.S."/>
        </authorList>
    </citation>
    <scope>NUCLEOTIDE SEQUENCE [LARGE SCALE GENOMIC DNA]</scope>
    <source>
        <strain evidence="1 2">SF-57</strain>
    </source>
</reference>
<gene>
    <name evidence="1" type="ORF">KR50_09630</name>
</gene>
<dbReference type="EMBL" id="JXRR01000008">
    <property type="protein sequence ID" value="KIL51082.1"/>
    <property type="molecule type" value="Genomic_DNA"/>
</dbReference>